<evidence type="ECO:0000313" key="2">
    <source>
        <dbReference type="EMBL" id="PNX78792.1"/>
    </source>
</evidence>
<sequence length="135" mass="15161">MKKQGILTFGTILRCLLQSSTLEISSIMTPFLSSGYLKKTPKDRLKKTPLGKKGINRQKTPKKLTIETPLEKNAPEDDHKTVLKGKSKNIKTTSKRRATRKKTLNKLTSNTPLEPASSSTVKKNVQPEDNILWDD</sequence>
<evidence type="ECO:0000313" key="3">
    <source>
        <dbReference type="Proteomes" id="UP000236291"/>
    </source>
</evidence>
<proteinExistence type="predicted"/>
<protein>
    <submittedName>
        <fullName evidence="2">Uncharacterized protein</fullName>
    </submittedName>
</protein>
<name>A0A2K3LJU9_TRIPR</name>
<reference evidence="2 3" key="2">
    <citation type="journal article" date="2017" name="Front. Plant Sci.">
        <title>Gene Classification and Mining of Molecular Markers Useful in Red Clover (Trifolium pratense) Breeding.</title>
        <authorList>
            <person name="Istvanek J."/>
            <person name="Dluhosova J."/>
            <person name="Dluhos P."/>
            <person name="Patkova L."/>
            <person name="Nedelnik J."/>
            <person name="Repkova J."/>
        </authorList>
    </citation>
    <scope>NUCLEOTIDE SEQUENCE [LARGE SCALE GENOMIC DNA]</scope>
    <source>
        <strain evidence="3">cv. Tatra</strain>
        <tissue evidence="2">Young leaves</tissue>
    </source>
</reference>
<evidence type="ECO:0000256" key="1">
    <source>
        <dbReference type="SAM" id="MobiDB-lite"/>
    </source>
</evidence>
<dbReference type="EMBL" id="ASHM01034752">
    <property type="protein sequence ID" value="PNX78792.1"/>
    <property type="molecule type" value="Genomic_DNA"/>
</dbReference>
<reference evidence="2 3" key="1">
    <citation type="journal article" date="2014" name="Am. J. Bot.">
        <title>Genome assembly and annotation for red clover (Trifolium pratense; Fabaceae).</title>
        <authorList>
            <person name="Istvanek J."/>
            <person name="Jaros M."/>
            <person name="Krenek A."/>
            <person name="Repkova J."/>
        </authorList>
    </citation>
    <scope>NUCLEOTIDE SEQUENCE [LARGE SCALE GENOMIC DNA]</scope>
    <source>
        <strain evidence="3">cv. Tatra</strain>
        <tissue evidence="2">Young leaves</tissue>
    </source>
</reference>
<dbReference type="Proteomes" id="UP000236291">
    <property type="component" value="Unassembled WGS sequence"/>
</dbReference>
<feature type="non-terminal residue" evidence="2">
    <location>
        <position position="135"/>
    </location>
</feature>
<accession>A0A2K3LJU9</accession>
<gene>
    <name evidence="2" type="ORF">L195_g034773</name>
</gene>
<feature type="compositionally biased region" description="Basic residues" evidence="1">
    <location>
        <begin position="39"/>
        <end position="62"/>
    </location>
</feature>
<feature type="compositionally biased region" description="Polar residues" evidence="1">
    <location>
        <begin position="105"/>
        <end position="123"/>
    </location>
</feature>
<feature type="compositionally biased region" description="Basic and acidic residues" evidence="1">
    <location>
        <begin position="69"/>
        <end position="81"/>
    </location>
</feature>
<feature type="compositionally biased region" description="Basic residues" evidence="1">
    <location>
        <begin position="82"/>
        <end position="104"/>
    </location>
</feature>
<organism evidence="2 3">
    <name type="scientific">Trifolium pratense</name>
    <name type="common">Red clover</name>
    <dbReference type="NCBI Taxonomy" id="57577"/>
    <lineage>
        <taxon>Eukaryota</taxon>
        <taxon>Viridiplantae</taxon>
        <taxon>Streptophyta</taxon>
        <taxon>Embryophyta</taxon>
        <taxon>Tracheophyta</taxon>
        <taxon>Spermatophyta</taxon>
        <taxon>Magnoliopsida</taxon>
        <taxon>eudicotyledons</taxon>
        <taxon>Gunneridae</taxon>
        <taxon>Pentapetalae</taxon>
        <taxon>rosids</taxon>
        <taxon>fabids</taxon>
        <taxon>Fabales</taxon>
        <taxon>Fabaceae</taxon>
        <taxon>Papilionoideae</taxon>
        <taxon>50 kb inversion clade</taxon>
        <taxon>NPAAA clade</taxon>
        <taxon>Hologalegina</taxon>
        <taxon>IRL clade</taxon>
        <taxon>Trifolieae</taxon>
        <taxon>Trifolium</taxon>
    </lineage>
</organism>
<dbReference type="AlphaFoldDB" id="A0A2K3LJU9"/>
<feature type="region of interest" description="Disordered" evidence="1">
    <location>
        <begin position="39"/>
        <end position="135"/>
    </location>
</feature>
<comment type="caution">
    <text evidence="2">The sequence shown here is derived from an EMBL/GenBank/DDBJ whole genome shotgun (WGS) entry which is preliminary data.</text>
</comment>